<dbReference type="Proteomes" id="UP001500730">
    <property type="component" value="Unassembled WGS sequence"/>
</dbReference>
<evidence type="ECO:0000313" key="1">
    <source>
        <dbReference type="EMBL" id="GAA2469226.1"/>
    </source>
</evidence>
<name>A0ABP5XY50_9MICO</name>
<sequence>MLECVVVIGDQPSSPTASARWARNTVRRTVPTAAELLERARANPGKEEFETWDDGGKQVLCIDVLVEGDEYMEEGWVSMTLPDGEFLTDDQFYDVALRLVPQNVEPLWTRKFRDRECRRGEVVFTWTLDRDSE</sequence>
<evidence type="ECO:0000313" key="2">
    <source>
        <dbReference type="Proteomes" id="UP001500730"/>
    </source>
</evidence>
<dbReference type="RefSeq" id="WP_344252356.1">
    <property type="nucleotide sequence ID" value="NZ_BAAARE010000001.1"/>
</dbReference>
<proteinExistence type="predicted"/>
<keyword evidence="2" id="KW-1185">Reference proteome</keyword>
<organism evidence="1 2">
    <name type="scientific">Terrabacter carboxydivorans</name>
    <dbReference type="NCBI Taxonomy" id="619730"/>
    <lineage>
        <taxon>Bacteria</taxon>
        <taxon>Bacillati</taxon>
        <taxon>Actinomycetota</taxon>
        <taxon>Actinomycetes</taxon>
        <taxon>Micrococcales</taxon>
        <taxon>Intrasporangiaceae</taxon>
        <taxon>Terrabacter</taxon>
    </lineage>
</organism>
<protein>
    <submittedName>
        <fullName evidence="1">Uncharacterized protein</fullName>
    </submittedName>
</protein>
<accession>A0ABP5XY50</accession>
<comment type="caution">
    <text evidence="1">The sequence shown here is derived from an EMBL/GenBank/DDBJ whole genome shotgun (WGS) entry which is preliminary data.</text>
</comment>
<gene>
    <name evidence="1" type="ORF">GCM10009858_03150</name>
</gene>
<dbReference type="EMBL" id="BAAARE010000001">
    <property type="protein sequence ID" value="GAA2469226.1"/>
    <property type="molecule type" value="Genomic_DNA"/>
</dbReference>
<reference evidence="2" key="1">
    <citation type="journal article" date="2019" name="Int. J. Syst. Evol. Microbiol.">
        <title>The Global Catalogue of Microorganisms (GCM) 10K type strain sequencing project: providing services to taxonomists for standard genome sequencing and annotation.</title>
        <authorList>
            <consortium name="The Broad Institute Genomics Platform"/>
            <consortium name="The Broad Institute Genome Sequencing Center for Infectious Disease"/>
            <person name="Wu L."/>
            <person name="Ma J."/>
        </authorList>
    </citation>
    <scope>NUCLEOTIDE SEQUENCE [LARGE SCALE GENOMIC DNA]</scope>
    <source>
        <strain evidence="2">JCM 16259</strain>
    </source>
</reference>